<evidence type="ECO:0000256" key="3">
    <source>
        <dbReference type="ARBA" id="ARBA00023172"/>
    </source>
</evidence>
<reference evidence="9 10" key="1">
    <citation type="journal article" date="2015" name="Nature">
        <title>rRNA introns, odd ribosomes, and small enigmatic genomes across a large radiation of phyla.</title>
        <authorList>
            <person name="Brown C.T."/>
            <person name="Hug L.A."/>
            <person name="Thomas B.C."/>
            <person name="Sharon I."/>
            <person name="Castelle C.J."/>
            <person name="Singh A."/>
            <person name="Wilkins M.J."/>
            <person name="Williams K.H."/>
            <person name="Banfield J.F."/>
        </authorList>
    </citation>
    <scope>NUCLEOTIDE SEQUENCE [LARGE SCALE GENOMIC DNA]</scope>
</reference>
<feature type="compositionally biased region" description="Basic residues" evidence="6">
    <location>
        <begin position="505"/>
        <end position="514"/>
    </location>
</feature>
<organism evidence="9 10">
    <name type="scientific">Candidatus Curtissbacteria bacterium GW2011_GWA2_41_24</name>
    <dbReference type="NCBI Taxonomy" id="1618411"/>
    <lineage>
        <taxon>Bacteria</taxon>
        <taxon>Candidatus Curtissiibacteriota</taxon>
    </lineage>
</organism>
<sequence length="514" mass="58901">MSDIIIRSEIEMDTKKFCLYARVSSREQEREGYSIDAQIKNCKDYALAHDLVIAKEFVDIESAKESGRKKFSEMIAYLETNKDVGIICEKVDRLCRNFKDYVTFDDLKRTIIFVKENSIITPDSRASDKFFFGIRVLMARNYIDNLSDEIKKGLYEKFAQGGYPRKAPLGYLNDKNSRSIALDSSKAPHIVKLFELYATGNYSLDGIANVLYEDGLRTRSGRKVVKSSLHRILQEPFYYGLMQFNGRTNRGKHEPLISKKLFDMANEMLDMKGRAKAVNHEFALKGRLRCATCGCAITAETQRGHVYYRCTHSRPCTERKYVREEALTEQLEKILADLELDSEGAEILIKATKEASKMELDYNLTSVESLNKQYEKVKTRLNRLVDAHLDGKIPEDMFDTKREELIKEKANIETQLESHKGAHDSTFEQLQKVVKVAQHVRKLFKVGDPKTKQILLALISSNINLSNGIIVSYQLNPLFSYLFTGLKQPENRKLSGREDLNLRPPRPKRGALAN</sequence>
<proteinExistence type="predicted"/>
<dbReference type="Pfam" id="PF07508">
    <property type="entry name" value="Recombinase"/>
    <property type="match status" value="1"/>
</dbReference>
<evidence type="ECO:0000256" key="6">
    <source>
        <dbReference type="SAM" id="MobiDB-lite"/>
    </source>
</evidence>
<dbReference type="PROSITE" id="PS51737">
    <property type="entry name" value="RECOMBINASE_DNA_BIND"/>
    <property type="match status" value="1"/>
</dbReference>
<evidence type="ECO:0000313" key="10">
    <source>
        <dbReference type="Proteomes" id="UP000034493"/>
    </source>
</evidence>
<dbReference type="InterPro" id="IPR038109">
    <property type="entry name" value="DNA_bind_recomb_sf"/>
</dbReference>
<dbReference type="Pfam" id="PF00239">
    <property type="entry name" value="Resolvase"/>
    <property type="match status" value="1"/>
</dbReference>
<evidence type="ECO:0000256" key="4">
    <source>
        <dbReference type="PROSITE-ProRule" id="PRU10137"/>
    </source>
</evidence>
<keyword evidence="2" id="KW-0238">DNA-binding</keyword>
<dbReference type="PROSITE" id="PS00397">
    <property type="entry name" value="RECOMBINASES_1"/>
    <property type="match status" value="1"/>
</dbReference>
<dbReference type="GO" id="GO:0000150">
    <property type="term" value="F:DNA strand exchange activity"/>
    <property type="evidence" value="ECO:0007669"/>
    <property type="project" value="InterPro"/>
</dbReference>
<accession>A0A0G0VW66</accession>
<dbReference type="SUPFAM" id="SSF53041">
    <property type="entry name" value="Resolvase-like"/>
    <property type="match status" value="1"/>
</dbReference>
<dbReference type="Proteomes" id="UP000034493">
    <property type="component" value="Unassembled WGS sequence"/>
</dbReference>
<feature type="active site" description="O-(5'-phospho-DNA)-serine intermediate" evidence="4">
    <location>
        <position position="24"/>
    </location>
</feature>
<dbReference type="PROSITE" id="PS51736">
    <property type="entry name" value="RECOMBINASES_3"/>
    <property type="match status" value="1"/>
</dbReference>
<gene>
    <name evidence="9" type="ORF">UU56_C0001G0042</name>
</gene>
<dbReference type="AlphaFoldDB" id="A0A0G0VW66"/>
<dbReference type="PANTHER" id="PTHR30461">
    <property type="entry name" value="DNA-INVERTASE FROM LAMBDOID PROPHAGE"/>
    <property type="match status" value="1"/>
</dbReference>
<dbReference type="SMART" id="SM00857">
    <property type="entry name" value="Resolvase"/>
    <property type="match status" value="1"/>
</dbReference>
<dbReference type="InterPro" id="IPR006118">
    <property type="entry name" value="Recombinase_CS"/>
</dbReference>
<dbReference type="PANTHER" id="PTHR30461:SF23">
    <property type="entry name" value="DNA RECOMBINASE-RELATED"/>
    <property type="match status" value="1"/>
</dbReference>
<feature type="domain" description="Resolvase/invertase-type recombinase catalytic" evidence="7">
    <location>
        <begin position="16"/>
        <end position="161"/>
    </location>
</feature>
<dbReference type="Gene3D" id="3.90.1750.20">
    <property type="entry name" value="Putative Large Serine Recombinase, Chain B, Domain 2"/>
    <property type="match status" value="1"/>
</dbReference>
<feature type="coiled-coil region" evidence="5">
    <location>
        <begin position="367"/>
        <end position="422"/>
    </location>
</feature>
<name>A0A0G0VW66_9BACT</name>
<dbReference type="CDD" id="cd00338">
    <property type="entry name" value="Ser_Recombinase"/>
    <property type="match status" value="1"/>
</dbReference>
<evidence type="ECO:0000256" key="1">
    <source>
        <dbReference type="ARBA" id="ARBA00022908"/>
    </source>
</evidence>
<dbReference type="InterPro" id="IPR050639">
    <property type="entry name" value="SSR_resolvase"/>
</dbReference>
<dbReference type="InterPro" id="IPR006119">
    <property type="entry name" value="Resolv_N"/>
</dbReference>
<keyword evidence="5" id="KW-0175">Coiled coil</keyword>
<dbReference type="InterPro" id="IPR036162">
    <property type="entry name" value="Resolvase-like_N_sf"/>
</dbReference>
<evidence type="ECO:0000259" key="8">
    <source>
        <dbReference type="PROSITE" id="PS51737"/>
    </source>
</evidence>
<protein>
    <submittedName>
        <fullName evidence="9">Resolvase</fullName>
    </submittedName>
</protein>
<feature type="region of interest" description="Disordered" evidence="6">
    <location>
        <begin position="494"/>
        <end position="514"/>
    </location>
</feature>
<dbReference type="InterPro" id="IPR025827">
    <property type="entry name" value="Zn_ribbon_recom_dom"/>
</dbReference>
<dbReference type="Gene3D" id="3.40.50.1390">
    <property type="entry name" value="Resolvase, N-terminal catalytic domain"/>
    <property type="match status" value="1"/>
</dbReference>
<keyword evidence="3" id="KW-0233">DNA recombination</keyword>
<feature type="domain" description="Recombinase" evidence="8">
    <location>
        <begin position="168"/>
        <end position="275"/>
    </location>
</feature>
<dbReference type="GO" id="GO:0015074">
    <property type="term" value="P:DNA integration"/>
    <property type="evidence" value="ECO:0007669"/>
    <property type="project" value="UniProtKB-KW"/>
</dbReference>
<keyword evidence="1" id="KW-0229">DNA integration</keyword>
<dbReference type="InterPro" id="IPR011109">
    <property type="entry name" value="DNA_bind_recombinase_dom"/>
</dbReference>
<dbReference type="EMBL" id="LCBC01000001">
    <property type="protein sequence ID" value="KKS05075.1"/>
    <property type="molecule type" value="Genomic_DNA"/>
</dbReference>
<evidence type="ECO:0000259" key="7">
    <source>
        <dbReference type="PROSITE" id="PS51736"/>
    </source>
</evidence>
<evidence type="ECO:0000256" key="5">
    <source>
        <dbReference type="SAM" id="Coils"/>
    </source>
</evidence>
<dbReference type="Pfam" id="PF13408">
    <property type="entry name" value="Zn_ribbon_recom"/>
    <property type="match status" value="1"/>
</dbReference>
<dbReference type="GO" id="GO:0003677">
    <property type="term" value="F:DNA binding"/>
    <property type="evidence" value="ECO:0007669"/>
    <property type="project" value="UniProtKB-KW"/>
</dbReference>
<evidence type="ECO:0000256" key="2">
    <source>
        <dbReference type="ARBA" id="ARBA00023125"/>
    </source>
</evidence>
<comment type="caution">
    <text evidence="9">The sequence shown here is derived from an EMBL/GenBank/DDBJ whole genome shotgun (WGS) entry which is preliminary data.</text>
</comment>
<evidence type="ECO:0000313" key="9">
    <source>
        <dbReference type="EMBL" id="KKS05075.1"/>
    </source>
</evidence>